<sequence length="190" mass="21270">MSKPDIVALDDASTYAYSSHISIEGTEIRIGDLLLVFEHDDEQSVNFFERVYGFNWPGAITHQINGPVPADIHEFEDLADDLANGRIAVAPEIEQASFFVDDDTVRTLSLYEYSYRDGQQPILIDEIRDPLSRAPSDQTVTLCTDGSDVIGELFEENPPSSKGEAEEIRTFLHSGGYDSYDLPESEQFQK</sequence>
<dbReference type="eggNOG" id="arCOG14843">
    <property type="taxonomic scope" value="Archaea"/>
</dbReference>
<proteinExistence type="predicted"/>
<gene>
    <name evidence="1" type="ORF">C475_22174</name>
</gene>
<evidence type="ECO:0000313" key="1">
    <source>
        <dbReference type="EMBL" id="ELZ19698.1"/>
    </source>
</evidence>
<dbReference type="AlphaFoldDB" id="M0CAQ4"/>
<organism evidence="1 2">
    <name type="scientific">Halosimplex carlsbadense 2-9-1</name>
    <dbReference type="NCBI Taxonomy" id="797114"/>
    <lineage>
        <taxon>Archaea</taxon>
        <taxon>Methanobacteriati</taxon>
        <taxon>Methanobacteriota</taxon>
        <taxon>Stenosarchaea group</taxon>
        <taxon>Halobacteria</taxon>
        <taxon>Halobacteriales</taxon>
        <taxon>Haloarculaceae</taxon>
        <taxon>Halosimplex</taxon>
    </lineage>
</organism>
<dbReference type="OrthoDB" id="226102at2157"/>
<protein>
    <submittedName>
        <fullName evidence="1">Uncharacterized protein</fullName>
    </submittedName>
</protein>
<dbReference type="EMBL" id="AOIU01000049">
    <property type="protein sequence ID" value="ELZ19698.1"/>
    <property type="molecule type" value="Genomic_DNA"/>
</dbReference>
<dbReference type="Proteomes" id="UP000011626">
    <property type="component" value="Unassembled WGS sequence"/>
</dbReference>
<reference evidence="1 2" key="1">
    <citation type="journal article" date="2014" name="PLoS Genet.">
        <title>Phylogenetically driven sequencing of extremely halophilic archaea reveals strategies for static and dynamic osmo-response.</title>
        <authorList>
            <person name="Becker E.A."/>
            <person name="Seitzer P.M."/>
            <person name="Tritt A."/>
            <person name="Larsen D."/>
            <person name="Krusor M."/>
            <person name="Yao A.I."/>
            <person name="Wu D."/>
            <person name="Madern D."/>
            <person name="Eisen J.A."/>
            <person name="Darling A.E."/>
            <person name="Facciotti M.T."/>
        </authorList>
    </citation>
    <scope>NUCLEOTIDE SEQUENCE [LARGE SCALE GENOMIC DNA]</scope>
    <source>
        <strain evidence="1 2">2-9-1</strain>
    </source>
</reference>
<accession>M0CAQ4</accession>
<dbReference type="RefSeq" id="WP_006886100.1">
    <property type="nucleotide sequence ID" value="NZ_AOIU01000049.1"/>
</dbReference>
<name>M0CAQ4_9EURY</name>
<keyword evidence="2" id="KW-1185">Reference proteome</keyword>
<comment type="caution">
    <text evidence="1">The sequence shown here is derived from an EMBL/GenBank/DDBJ whole genome shotgun (WGS) entry which is preliminary data.</text>
</comment>
<evidence type="ECO:0000313" key="2">
    <source>
        <dbReference type="Proteomes" id="UP000011626"/>
    </source>
</evidence>